<gene>
    <name evidence="1" type="ORF">CH338_06180</name>
</gene>
<comment type="caution">
    <text evidence="1">The sequence shown here is derived from an EMBL/GenBank/DDBJ whole genome shotgun (WGS) entry which is preliminary data.</text>
</comment>
<accession>A0A327KR67</accession>
<name>A0A327KR67_9BRAD</name>
<dbReference type="RefSeq" id="WP_111356259.1">
    <property type="nucleotide sequence ID" value="NZ_NHSK01000074.1"/>
</dbReference>
<evidence type="ECO:0000313" key="2">
    <source>
        <dbReference type="Proteomes" id="UP000248863"/>
    </source>
</evidence>
<evidence type="ECO:0000313" key="1">
    <source>
        <dbReference type="EMBL" id="RAI40426.1"/>
    </source>
</evidence>
<protein>
    <submittedName>
        <fullName evidence="1">Uncharacterized protein</fullName>
    </submittedName>
</protein>
<dbReference type="AlphaFoldDB" id="A0A327KR67"/>
<sequence length="83" mass="8917">MTIDPDFSDQLSKLCSRECVHARKDPARAAVMIERLVHSLGLTIAVASRGDPGVMNTLCEGASQQLFQSASGMADVSVQGRRQ</sequence>
<proteinExistence type="predicted"/>
<reference evidence="1 2" key="1">
    <citation type="submission" date="2017-07" db="EMBL/GenBank/DDBJ databases">
        <title>Draft Genome Sequences of Select Purple Nonsulfur Bacteria.</title>
        <authorList>
            <person name="Lasarre B."/>
            <person name="Mckinlay J.B."/>
        </authorList>
    </citation>
    <scope>NUCLEOTIDE SEQUENCE [LARGE SCALE GENOMIC DNA]</scope>
    <source>
        <strain evidence="1 2">DSM 11907</strain>
    </source>
</reference>
<dbReference type="Proteomes" id="UP000248863">
    <property type="component" value="Unassembled WGS sequence"/>
</dbReference>
<organism evidence="1 2">
    <name type="scientific">Rhodoplanes elegans</name>
    <dbReference type="NCBI Taxonomy" id="29408"/>
    <lineage>
        <taxon>Bacteria</taxon>
        <taxon>Pseudomonadati</taxon>
        <taxon>Pseudomonadota</taxon>
        <taxon>Alphaproteobacteria</taxon>
        <taxon>Hyphomicrobiales</taxon>
        <taxon>Nitrobacteraceae</taxon>
        <taxon>Rhodoplanes</taxon>
    </lineage>
</organism>
<keyword evidence="2" id="KW-1185">Reference proteome</keyword>
<dbReference type="EMBL" id="NPEU01000041">
    <property type="protein sequence ID" value="RAI40426.1"/>
    <property type="molecule type" value="Genomic_DNA"/>
</dbReference>